<reference evidence="1" key="1">
    <citation type="journal article" date="2009" name="PLoS Genet.">
        <title>Sequencing, mapping, and analysis of 27,455 maize full-length cDNAs.</title>
        <authorList>
            <person name="Soderlund C."/>
            <person name="Descour A."/>
            <person name="Kudrna D."/>
            <person name="Bomhoff M."/>
            <person name="Boyd L."/>
            <person name="Currie J."/>
            <person name="Angelova A."/>
            <person name="Collura K."/>
            <person name="Wissotski M."/>
            <person name="Ashley E."/>
            <person name="Morrow D."/>
            <person name="Fernandes J."/>
            <person name="Walbot V."/>
            <person name="Yu Y."/>
        </authorList>
    </citation>
    <scope>NUCLEOTIDE SEQUENCE</scope>
    <source>
        <strain evidence="1">B73</strain>
    </source>
</reference>
<reference evidence="1" key="2">
    <citation type="submission" date="2012-06" db="EMBL/GenBank/DDBJ databases">
        <authorList>
            <person name="Yu Y."/>
            <person name="Currie J."/>
            <person name="Lomeli R."/>
            <person name="Angelova A."/>
            <person name="Collura K."/>
            <person name="Wissotski M."/>
            <person name="Campos D."/>
            <person name="Kudrna D."/>
            <person name="Golser W."/>
            <person name="Ashely E."/>
            <person name="Descour A."/>
            <person name="Fernandes J."/>
            <person name="Soderlund C."/>
            <person name="Walbot V."/>
        </authorList>
    </citation>
    <scope>NUCLEOTIDE SEQUENCE</scope>
    <source>
        <strain evidence="1">B73</strain>
    </source>
</reference>
<dbReference type="AlphaFoldDB" id="C4J4R1"/>
<name>C4J4R1_MAIZE</name>
<organism evidence="1">
    <name type="scientific">Zea mays</name>
    <name type="common">Maize</name>
    <dbReference type="NCBI Taxonomy" id="4577"/>
    <lineage>
        <taxon>Eukaryota</taxon>
        <taxon>Viridiplantae</taxon>
        <taxon>Streptophyta</taxon>
        <taxon>Embryophyta</taxon>
        <taxon>Tracheophyta</taxon>
        <taxon>Spermatophyta</taxon>
        <taxon>Magnoliopsida</taxon>
        <taxon>Liliopsida</taxon>
        <taxon>Poales</taxon>
        <taxon>Poaceae</taxon>
        <taxon>PACMAD clade</taxon>
        <taxon>Panicoideae</taxon>
        <taxon>Andropogonodae</taxon>
        <taxon>Andropogoneae</taxon>
        <taxon>Tripsacinae</taxon>
        <taxon>Zea</taxon>
    </lineage>
</organism>
<sequence length="72" mass="7280">MWPCAGKVTTRKCGSGAARLTSPSSTMAGIVLCDESHGTTTTVPQVPSRQQLTGGSLVLVLLLHDKAAAAGS</sequence>
<protein>
    <submittedName>
        <fullName evidence="1">Uncharacterized protein</fullName>
    </submittedName>
</protein>
<evidence type="ECO:0000313" key="1">
    <source>
        <dbReference type="EMBL" id="ACR36161.1"/>
    </source>
</evidence>
<proteinExistence type="evidence at transcript level"/>
<dbReference type="EMBL" id="BT085808">
    <property type="protein sequence ID" value="ACR36161.1"/>
    <property type="molecule type" value="mRNA"/>
</dbReference>
<accession>C4J4R1</accession>